<name>A0ABN1L2P6_9GAMM</name>
<sequence>MNNKLSTSEKGLYRRVDEILFYLWDPIGVCDIPMARDEYHSYLPQVFKLLLNDSKDHEISAYLVKVESGSMGLSANSKKTLEVAQLLIETKEALLE</sequence>
<accession>A0ABN1L2P6</accession>
<keyword evidence="2" id="KW-1185">Reference proteome</keyword>
<proteinExistence type="predicted"/>
<organism evidence="1 2">
    <name type="scientific">Colwellia asteriadis</name>
    <dbReference type="NCBI Taxonomy" id="517723"/>
    <lineage>
        <taxon>Bacteria</taxon>
        <taxon>Pseudomonadati</taxon>
        <taxon>Pseudomonadota</taxon>
        <taxon>Gammaproteobacteria</taxon>
        <taxon>Alteromonadales</taxon>
        <taxon>Colwelliaceae</taxon>
        <taxon>Colwellia</taxon>
    </lineage>
</organism>
<evidence type="ECO:0000313" key="2">
    <source>
        <dbReference type="Proteomes" id="UP001500021"/>
    </source>
</evidence>
<dbReference type="RefSeq" id="WP_343814093.1">
    <property type="nucleotide sequence ID" value="NZ_BAAAFA010000001.1"/>
</dbReference>
<reference evidence="1 2" key="1">
    <citation type="journal article" date="2019" name="Int. J. Syst. Evol. Microbiol.">
        <title>The Global Catalogue of Microorganisms (GCM) 10K type strain sequencing project: providing services to taxonomists for standard genome sequencing and annotation.</title>
        <authorList>
            <consortium name="The Broad Institute Genomics Platform"/>
            <consortium name="The Broad Institute Genome Sequencing Center for Infectious Disease"/>
            <person name="Wu L."/>
            <person name="Ma J."/>
        </authorList>
    </citation>
    <scope>NUCLEOTIDE SEQUENCE [LARGE SCALE GENOMIC DNA]</scope>
    <source>
        <strain evidence="1 2">JCM 15608</strain>
    </source>
</reference>
<comment type="caution">
    <text evidence="1">The sequence shown here is derived from an EMBL/GenBank/DDBJ whole genome shotgun (WGS) entry which is preliminary data.</text>
</comment>
<dbReference type="Proteomes" id="UP001500021">
    <property type="component" value="Unassembled WGS sequence"/>
</dbReference>
<evidence type="ECO:0000313" key="1">
    <source>
        <dbReference type="EMBL" id="GAA0810986.1"/>
    </source>
</evidence>
<protein>
    <submittedName>
        <fullName evidence="1">Uncharacterized protein</fullName>
    </submittedName>
</protein>
<dbReference type="EMBL" id="BAAAFA010000001">
    <property type="protein sequence ID" value="GAA0810986.1"/>
    <property type="molecule type" value="Genomic_DNA"/>
</dbReference>
<gene>
    <name evidence="1" type="ORF">GCM10009111_02790</name>
</gene>